<name>C6C0V3_MARSD</name>
<dbReference type="PANTHER" id="PTHR35936:SF25">
    <property type="entry name" value="ABC TRANSPORTER SUBSTRATE-BINDING PROTEIN"/>
    <property type="match status" value="1"/>
</dbReference>
<reference evidence="3 4" key="1">
    <citation type="submission" date="2009-06" db="EMBL/GenBank/DDBJ databases">
        <title>Complete sequence of Desulfovibrio salexigens DSM 2638.</title>
        <authorList>
            <consortium name="US DOE Joint Genome Institute"/>
            <person name="Lucas S."/>
            <person name="Copeland A."/>
            <person name="Lapidus A."/>
            <person name="Glavina del Rio T."/>
            <person name="Tice H."/>
            <person name="Bruce D."/>
            <person name="Goodwin L."/>
            <person name="Pitluck S."/>
            <person name="Munk A.C."/>
            <person name="Brettin T."/>
            <person name="Detter J.C."/>
            <person name="Han C."/>
            <person name="Tapia R."/>
            <person name="Larimer F."/>
            <person name="Land M."/>
            <person name="Hauser L."/>
            <person name="Kyrpides N."/>
            <person name="Anderson I."/>
            <person name="Wall J.D."/>
            <person name="Arkin A.P."/>
            <person name="Dehal P."/>
            <person name="Chivian D."/>
            <person name="Giles B."/>
            <person name="Hazen T.C."/>
        </authorList>
    </citation>
    <scope>NUCLEOTIDE SEQUENCE [LARGE SCALE GENOMIC DNA]</scope>
    <source>
        <strain evidence="4">ATCC 14822 / DSM 2638 / NCIMB 8403 / VKM B-1763</strain>
    </source>
</reference>
<accession>C6C0V3</accession>
<evidence type="ECO:0000259" key="2">
    <source>
        <dbReference type="SMART" id="SM00062"/>
    </source>
</evidence>
<dbReference type="OrthoDB" id="5457351at2"/>
<keyword evidence="4" id="KW-1185">Reference proteome</keyword>
<dbReference type="Gene3D" id="3.40.190.10">
    <property type="entry name" value="Periplasmic binding protein-like II"/>
    <property type="match status" value="2"/>
</dbReference>
<evidence type="ECO:0000256" key="1">
    <source>
        <dbReference type="ARBA" id="ARBA00022729"/>
    </source>
</evidence>
<dbReference type="eggNOG" id="COG0834">
    <property type="taxonomic scope" value="Bacteria"/>
</dbReference>
<dbReference type="KEGG" id="dsa:Desal_2998"/>
<dbReference type="SUPFAM" id="SSF53850">
    <property type="entry name" value="Periplasmic binding protein-like II"/>
    <property type="match status" value="1"/>
</dbReference>
<dbReference type="InterPro" id="IPR001638">
    <property type="entry name" value="Solute-binding_3/MltF_N"/>
</dbReference>
<dbReference type="PANTHER" id="PTHR35936">
    <property type="entry name" value="MEMBRANE-BOUND LYTIC MUREIN TRANSGLYCOSYLASE F"/>
    <property type="match status" value="1"/>
</dbReference>
<dbReference type="SMART" id="SM00062">
    <property type="entry name" value="PBPb"/>
    <property type="match status" value="1"/>
</dbReference>
<feature type="domain" description="Solute-binding protein family 3/N-terminal" evidence="2">
    <location>
        <begin position="25"/>
        <end position="249"/>
    </location>
</feature>
<sequence length="251" mass="28722">MSKLASILILLILVMFPSYSVARMEISFATQDFFPFSYLENDKVAGPGAEIIREVCKEINVKCDIKLYPWRRSLAMCDKGQVQALFMVGKNKEREQKFYFSPPLIATEYGFFECMDKPVNYNGIESLRNMTIGTYGPSNTSYNLEKLTIDFKSNINIDITPDDLTQFRKLARCRVDAVYSNRDVGLAAIKRLNLNNIAYAGTEKSLNYYIVFSKTHTPSVLVRKFNLSLSLMKESGRLQQILLKYNLKAAY</sequence>
<protein>
    <submittedName>
        <fullName evidence="3">Extracellular solute-binding protein family 3</fullName>
    </submittedName>
</protein>
<dbReference type="Pfam" id="PF00497">
    <property type="entry name" value="SBP_bac_3"/>
    <property type="match status" value="1"/>
</dbReference>
<evidence type="ECO:0000313" key="4">
    <source>
        <dbReference type="Proteomes" id="UP000002601"/>
    </source>
</evidence>
<dbReference type="EMBL" id="CP001649">
    <property type="protein sequence ID" value="ACS81050.1"/>
    <property type="molecule type" value="Genomic_DNA"/>
</dbReference>
<gene>
    <name evidence="3" type="ordered locus">Desal_2998</name>
</gene>
<dbReference type="AlphaFoldDB" id="C6C0V3"/>
<evidence type="ECO:0000313" key="3">
    <source>
        <dbReference type="EMBL" id="ACS81050.1"/>
    </source>
</evidence>
<dbReference type="HOGENOM" id="CLU_064076_6_0_7"/>
<organism evidence="3 4">
    <name type="scientific">Maridesulfovibrio salexigens (strain ATCC 14822 / DSM 2638 / NCIMB 8403 / VKM B-1763)</name>
    <name type="common">Desulfovibrio salexigens</name>
    <dbReference type="NCBI Taxonomy" id="526222"/>
    <lineage>
        <taxon>Bacteria</taxon>
        <taxon>Pseudomonadati</taxon>
        <taxon>Thermodesulfobacteriota</taxon>
        <taxon>Desulfovibrionia</taxon>
        <taxon>Desulfovibrionales</taxon>
        <taxon>Desulfovibrionaceae</taxon>
        <taxon>Maridesulfovibrio</taxon>
    </lineage>
</organism>
<keyword evidence="1" id="KW-0732">Signal</keyword>
<proteinExistence type="predicted"/>
<dbReference type="Proteomes" id="UP000002601">
    <property type="component" value="Chromosome"/>
</dbReference>
<dbReference type="STRING" id="526222.Desal_2998"/>